<comment type="caution">
    <text evidence="1">The sequence shown here is derived from an EMBL/GenBank/DDBJ whole genome shotgun (WGS) entry which is preliminary data.</text>
</comment>
<accession>A0AAE0YD14</accession>
<protein>
    <submittedName>
        <fullName evidence="1">Uncharacterized protein</fullName>
    </submittedName>
</protein>
<gene>
    <name evidence="1" type="ORF">RRG08_004312</name>
</gene>
<name>A0AAE0YD14_9GAST</name>
<dbReference type="AlphaFoldDB" id="A0AAE0YD14"/>
<evidence type="ECO:0000313" key="1">
    <source>
        <dbReference type="EMBL" id="KAK3740376.1"/>
    </source>
</evidence>
<proteinExistence type="predicted"/>
<organism evidence="1 2">
    <name type="scientific">Elysia crispata</name>
    <name type="common">lettuce slug</name>
    <dbReference type="NCBI Taxonomy" id="231223"/>
    <lineage>
        <taxon>Eukaryota</taxon>
        <taxon>Metazoa</taxon>
        <taxon>Spiralia</taxon>
        <taxon>Lophotrochozoa</taxon>
        <taxon>Mollusca</taxon>
        <taxon>Gastropoda</taxon>
        <taxon>Heterobranchia</taxon>
        <taxon>Euthyneura</taxon>
        <taxon>Panpulmonata</taxon>
        <taxon>Sacoglossa</taxon>
        <taxon>Placobranchoidea</taxon>
        <taxon>Plakobranchidae</taxon>
        <taxon>Elysia</taxon>
    </lineage>
</organism>
<dbReference type="Proteomes" id="UP001283361">
    <property type="component" value="Unassembled WGS sequence"/>
</dbReference>
<dbReference type="EMBL" id="JAWDGP010006471">
    <property type="protein sequence ID" value="KAK3740376.1"/>
    <property type="molecule type" value="Genomic_DNA"/>
</dbReference>
<evidence type="ECO:0000313" key="2">
    <source>
        <dbReference type="Proteomes" id="UP001283361"/>
    </source>
</evidence>
<keyword evidence="2" id="KW-1185">Reference proteome</keyword>
<reference evidence="1" key="1">
    <citation type="journal article" date="2023" name="G3 (Bethesda)">
        <title>A reference genome for the long-term kleptoplast-retaining sea slug Elysia crispata morphotype clarki.</title>
        <authorList>
            <person name="Eastman K.E."/>
            <person name="Pendleton A.L."/>
            <person name="Shaikh M.A."/>
            <person name="Suttiyut T."/>
            <person name="Ogas R."/>
            <person name="Tomko P."/>
            <person name="Gavelis G."/>
            <person name="Widhalm J.R."/>
            <person name="Wisecaver J.H."/>
        </authorList>
    </citation>
    <scope>NUCLEOTIDE SEQUENCE</scope>
    <source>
        <strain evidence="1">ECLA1</strain>
    </source>
</reference>
<sequence length="104" mass="12076">MFGLRAPHKKLTTPRLWLHIAQDICKQCTSLWREFCHELPSRYPKAIETLRFVPPQRRIPNDDLEDIVGMPEARGQRPEARGQQGTSCNQLVLPRSKLDRVVMT</sequence>